<comment type="caution">
    <text evidence="3">The sequence shown here is derived from an EMBL/GenBank/DDBJ whole genome shotgun (WGS) entry which is preliminary data.</text>
</comment>
<protein>
    <recommendedName>
        <fullName evidence="5">Fibronectin type-III domain-containing protein</fullName>
    </recommendedName>
</protein>
<dbReference type="EMBL" id="SNWN01000009">
    <property type="protein sequence ID" value="TDO21196.1"/>
    <property type="molecule type" value="Genomic_DNA"/>
</dbReference>
<keyword evidence="4" id="KW-1185">Reference proteome</keyword>
<evidence type="ECO:0000256" key="1">
    <source>
        <dbReference type="SAM" id="MobiDB-lite"/>
    </source>
</evidence>
<dbReference type="OrthoDB" id="404053at2"/>
<dbReference type="Proteomes" id="UP000295518">
    <property type="component" value="Unassembled WGS sequence"/>
</dbReference>
<dbReference type="PROSITE" id="PS51257">
    <property type="entry name" value="PROKAR_LIPOPROTEIN"/>
    <property type="match status" value="1"/>
</dbReference>
<proteinExistence type="predicted"/>
<dbReference type="RefSeq" id="WP_094254290.1">
    <property type="nucleotide sequence ID" value="NZ_NNCE01000001.1"/>
</dbReference>
<reference evidence="3 4" key="1">
    <citation type="submission" date="2019-03" db="EMBL/GenBank/DDBJ databases">
        <title>Genomic Encyclopedia of Archaeal and Bacterial Type Strains, Phase II (KMG-II): from individual species to whole genera.</title>
        <authorList>
            <person name="Goeker M."/>
        </authorList>
    </citation>
    <scope>NUCLEOTIDE SEQUENCE [LARGE SCALE GENOMIC DNA]</scope>
    <source>
        <strain evidence="3 4">ATCC 700618</strain>
    </source>
</reference>
<dbReference type="AlphaFoldDB" id="A0A4R6IH21"/>
<name>A0A4R6IH21_9MOLU</name>
<evidence type="ECO:0008006" key="5">
    <source>
        <dbReference type="Google" id="ProtNLM"/>
    </source>
</evidence>
<dbReference type="PRINTS" id="PR01217">
    <property type="entry name" value="PRICHEXTENSN"/>
</dbReference>
<feature type="signal peptide" evidence="2">
    <location>
        <begin position="1"/>
        <end position="25"/>
    </location>
</feature>
<feature type="compositionally biased region" description="Low complexity" evidence="1">
    <location>
        <begin position="200"/>
        <end position="210"/>
    </location>
</feature>
<accession>A0A4R6IH21</accession>
<gene>
    <name evidence="3" type="ORF">EI74_0227</name>
</gene>
<feature type="compositionally biased region" description="Pro residues" evidence="1">
    <location>
        <begin position="127"/>
        <end position="199"/>
    </location>
</feature>
<evidence type="ECO:0000313" key="4">
    <source>
        <dbReference type="Proteomes" id="UP000295518"/>
    </source>
</evidence>
<evidence type="ECO:0000313" key="3">
    <source>
        <dbReference type="EMBL" id="TDO21196.1"/>
    </source>
</evidence>
<feature type="chain" id="PRO_5020827371" description="Fibronectin type-III domain-containing protein" evidence="2">
    <location>
        <begin position="26"/>
        <end position="726"/>
    </location>
</feature>
<evidence type="ECO:0000256" key="2">
    <source>
        <dbReference type="SAM" id="SignalP"/>
    </source>
</evidence>
<keyword evidence="2" id="KW-0732">Signal</keyword>
<sequence length="726" mass="81782">MKKNRLFTFATLSTLAFTSASIAIACSADPGNNVSVAPITYNVSKISNNQAQINFNGLQSSQIYLVSLSKKSHDQFQEIKKINASIETTIDNLDSNTSYYFKLLDAQDNTLLQGSFKTMIENKVTPNPTPTPKPTQPPTSPQPKPTPEPTQPPTSPEPNPTPEQPAPTPEQPAPTPEQPAPTPEQPAPTPKPNPKPTQPPSDSASTSRNVVVTSSTNLKIHSGYDNSNLTTINEVANAEDNKRFSYTESADTTNFTTTWSAQKDSINGSLKDSDFLISNRKADSPEYNPNNNTFKTAKEQRDEIYLSTNGDVNPVGNVYVQNYNFWYNYKIQSTRSHSNLERTHIDSLAKAPQPIKLPDKFNSMIKQMDSTEGIKFNQESLKYLVTHNEMGQNPKMFAWKLITLSDEIRMNQKSIISDQIPETKIKDNEKTMRLFQNLPNGTKNIKFYTDEKGANNTTGVLKIYVVYTDANNKEHVLEKDLTPDYAGLKRDVDYLAAIGDRSFVISYRYAGYFDSNDDYTDDKNTTFKPTYDTVKQYASDFNRNPSALKSRIDSYYKYPKSKNLKNVTNSGGTAWLVDRIIEDGQDPKTKQDVYSFIVATNKHVADISRYSGANISGGRLNSDGSNPFPSLSVFKGENAGRYDEQNRQRLNAQVSWTNNSGFDTFMWSRFIESDQLKYENVKQIPFWEIEGGRARESGDYWNQMIYYDTLSLNAKPSPWRPVTNIH</sequence>
<feature type="region of interest" description="Disordered" evidence="1">
    <location>
        <begin position="121"/>
        <end position="210"/>
    </location>
</feature>
<organism evidence="3 4">
    <name type="scientific">Mycoplasma testudineum</name>
    <dbReference type="NCBI Taxonomy" id="244584"/>
    <lineage>
        <taxon>Bacteria</taxon>
        <taxon>Bacillati</taxon>
        <taxon>Mycoplasmatota</taxon>
        <taxon>Mollicutes</taxon>
        <taxon>Mycoplasmataceae</taxon>
        <taxon>Mycoplasma</taxon>
    </lineage>
</organism>